<sequence length="33" mass="3803">MYEGVTPDPESHPARQVQSVTRGHASHSRRRSW</sequence>
<evidence type="ECO:0000256" key="1">
    <source>
        <dbReference type="SAM" id="MobiDB-lite"/>
    </source>
</evidence>
<accession>D6U8Q0</accession>
<evidence type="ECO:0000313" key="3">
    <source>
        <dbReference type="Proteomes" id="UP000004508"/>
    </source>
</evidence>
<dbReference type="InParanoid" id="D6U8Q0"/>
<name>D6U8Q0_KTERA</name>
<protein>
    <submittedName>
        <fullName evidence="2">Uncharacterized protein</fullName>
    </submittedName>
</protein>
<dbReference type="AlphaFoldDB" id="D6U8Q0"/>
<comment type="caution">
    <text evidence="2">The sequence shown here is derived from an EMBL/GenBank/DDBJ whole genome shotgun (WGS) entry which is preliminary data.</text>
</comment>
<feature type="region of interest" description="Disordered" evidence="1">
    <location>
        <begin position="1"/>
        <end position="33"/>
    </location>
</feature>
<dbReference type="Proteomes" id="UP000004508">
    <property type="component" value="Unassembled WGS sequence"/>
</dbReference>
<dbReference type="EMBL" id="ADVG01000006">
    <property type="protein sequence ID" value="EFH79610.1"/>
    <property type="molecule type" value="Genomic_DNA"/>
</dbReference>
<gene>
    <name evidence="2" type="ORF">Krac_0088</name>
</gene>
<evidence type="ECO:0000313" key="2">
    <source>
        <dbReference type="EMBL" id="EFH79610.1"/>
    </source>
</evidence>
<keyword evidence="3" id="KW-1185">Reference proteome</keyword>
<organism evidence="2 3">
    <name type="scientific">Ktedonobacter racemifer DSM 44963</name>
    <dbReference type="NCBI Taxonomy" id="485913"/>
    <lineage>
        <taxon>Bacteria</taxon>
        <taxon>Bacillati</taxon>
        <taxon>Chloroflexota</taxon>
        <taxon>Ktedonobacteria</taxon>
        <taxon>Ktedonobacterales</taxon>
        <taxon>Ktedonobacteraceae</taxon>
        <taxon>Ktedonobacter</taxon>
    </lineage>
</organism>
<reference evidence="2 3" key="1">
    <citation type="journal article" date="2011" name="Stand. Genomic Sci.">
        <title>Non-contiguous finished genome sequence and contextual data of the filamentous soil bacterium Ktedonobacter racemifer type strain (SOSP1-21).</title>
        <authorList>
            <person name="Chang Y.J."/>
            <person name="Land M."/>
            <person name="Hauser L."/>
            <person name="Chertkov O."/>
            <person name="Del Rio T.G."/>
            <person name="Nolan M."/>
            <person name="Copeland A."/>
            <person name="Tice H."/>
            <person name="Cheng J.F."/>
            <person name="Lucas S."/>
            <person name="Han C."/>
            <person name="Goodwin L."/>
            <person name="Pitluck S."/>
            <person name="Ivanova N."/>
            <person name="Ovchinikova G."/>
            <person name="Pati A."/>
            <person name="Chen A."/>
            <person name="Palaniappan K."/>
            <person name="Mavromatis K."/>
            <person name="Liolios K."/>
            <person name="Brettin T."/>
            <person name="Fiebig A."/>
            <person name="Rohde M."/>
            <person name="Abt B."/>
            <person name="Goker M."/>
            <person name="Detter J.C."/>
            <person name="Woyke T."/>
            <person name="Bristow J."/>
            <person name="Eisen J.A."/>
            <person name="Markowitz V."/>
            <person name="Hugenholtz P."/>
            <person name="Kyrpides N.C."/>
            <person name="Klenk H.P."/>
            <person name="Lapidus A."/>
        </authorList>
    </citation>
    <scope>NUCLEOTIDE SEQUENCE [LARGE SCALE GENOMIC DNA]</scope>
    <source>
        <strain evidence="3">DSM 44963</strain>
    </source>
</reference>
<proteinExistence type="predicted"/>
<feature type="compositionally biased region" description="Basic residues" evidence="1">
    <location>
        <begin position="24"/>
        <end position="33"/>
    </location>
</feature>